<accession>A0AAN8A2A0</accession>
<comment type="caution">
    <text evidence="2">The sequence shown here is derived from an EMBL/GenBank/DDBJ whole genome shotgun (WGS) entry which is preliminary data.</text>
</comment>
<feature type="compositionally biased region" description="Basic and acidic residues" evidence="1">
    <location>
        <begin position="122"/>
        <end position="134"/>
    </location>
</feature>
<evidence type="ECO:0000313" key="2">
    <source>
        <dbReference type="EMBL" id="KAK5699831.1"/>
    </source>
</evidence>
<proteinExistence type="predicted"/>
<sequence>MSSKEKKLTDLRYSTTRQEIELQKVLVNNHLKLRTLDKISQYKIKVSEGVLDDVKCQMQFADNTETRRVIDRQFSLYFQAKKWPSERQAVLIKDTAFWDTTQWNVYEQHMDRFLAGKNSSALEDKPSGKRKGEQDADEESTDSLPKKTARKGAKAPSISDFSTSEVLEELLGRRKTPEFAAAARDSAIENYIICEFARVSDKEGDANKEKVKTEKKTKEEGDYFN</sequence>
<organism evidence="2 3">
    <name type="scientific">Elasticomyces elasticus</name>
    <dbReference type="NCBI Taxonomy" id="574655"/>
    <lineage>
        <taxon>Eukaryota</taxon>
        <taxon>Fungi</taxon>
        <taxon>Dikarya</taxon>
        <taxon>Ascomycota</taxon>
        <taxon>Pezizomycotina</taxon>
        <taxon>Dothideomycetes</taxon>
        <taxon>Dothideomycetidae</taxon>
        <taxon>Mycosphaerellales</taxon>
        <taxon>Teratosphaeriaceae</taxon>
        <taxon>Elasticomyces</taxon>
    </lineage>
</organism>
<dbReference type="AlphaFoldDB" id="A0AAN8A2A0"/>
<feature type="region of interest" description="Disordered" evidence="1">
    <location>
        <begin position="202"/>
        <end position="225"/>
    </location>
</feature>
<feature type="region of interest" description="Disordered" evidence="1">
    <location>
        <begin position="118"/>
        <end position="157"/>
    </location>
</feature>
<name>A0AAN8A2A0_9PEZI</name>
<evidence type="ECO:0000313" key="3">
    <source>
        <dbReference type="Proteomes" id="UP001310594"/>
    </source>
</evidence>
<gene>
    <name evidence="2" type="ORF">LTR97_005962</name>
</gene>
<dbReference type="Proteomes" id="UP001310594">
    <property type="component" value="Unassembled WGS sequence"/>
</dbReference>
<dbReference type="EMBL" id="JAVRQU010000008">
    <property type="protein sequence ID" value="KAK5699831.1"/>
    <property type="molecule type" value="Genomic_DNA"/>
</dbReference>
<reference evidence="2" key="1">
    <citation type="submission" date="2023-08" db="EMBL/GenBank/DDBJ databases">
        <title>Black Yeasts Isolated from many extreme environments.</title>
        <authorList>
            <person name="Coleine C."/>
            <person name="Stajich J.E."/>
            <person name="Selbmann L."/>
        </authorList>
    </citation>
    <scope>NUCLEOTIDE SEQUENCE</scope>
    <source>
        <strain evidence="2">CCFEE 5810</strain>
    </source>
</reference>
<protein>
    <submittedName>
        <fullName evidence="2">Uncharacterized protein</fullName>
    </submittedName>
</protein>
<evidence type="ECO:0000256" key="1">
    <source>
        <dbReference type="SAM" id="MobiDB-lite"/>
    </source>
</evidence>